<keyword evidence="1" id="KW-1133">Transmembrane helix</keyword>
<keyword evidence="3" id="KW-1185">Reference proteome</keyword>
<comment type="caution">
    <text evidence="2">The sequence shown here is derived from an EMBL/GenBank/DDBJ whole genome shotgun (WGS) entry which is preliminary data.</text>
</comment>
<gene>
    <name evidence="2" type="ORF">VFPPC_02321</name>
</gene>
<organism evidence="2 3">
    <name type="scientific">Pochonia chlamydosporia 170</name>
    <dbReference type="NCBI Taxonomy" id="1380566"/>
    <lineage>
        <taxon>Eukaryota</taxon>
        <taxon>Fungi</taxon>
        <taxon>Dikarya</taxon>
        <taxon>Ascomycota</taxon>
        <taxon>Pezizomycotina</taxon>
        <taxon>Sordariomycetes</taxon>
        <taxon>Hypocreomycetidae</taxon>
        <taxon>Hypocreales</taxon>
        <taxon>Clavicipitaceae</taxon>
        <taxon>Pochonia</taxon>
    </lineage>
</organism>
<dbReference type="KEGG" id="pchm:VFPPC_02321"/>
<evidence type="ECO:0000313" key="3">
    <source>
        <dbReference type="Proteomes" id="UP000078397"/>
    </source>
</evidence>
<reference evidence="2 3" key="1">
    <citation type="journal article" date="2016" name="PLoS Pathog.">
        <title>Biosynthesis of antibiotic leucinostatins in bio-control fungus Purpureocillium lilacinum and their inhibition on phytophthora revealed by genome mining.</title>
        <authorList>
            <person name="Wang G."/>
            <person name="Liu Z."/>
            <person name="Lin R."/>
            <person name="Li E."/>
            <person name="Mao Z."/>
            <person name="Ling J."/>
            <person name="Yang Y."/>
            <person name="Yin W.B."/>
            <person name="Xie B."/>
        </authorList>
    </citation>
    <scope>NUCLEOTIDE SEQUENCE [LARGE SCALE GENOMIC DNA]</scope>
    <source>
        <strain evidence="2">170</strain>
    </source>
</reference>
<dbReference type="GeneID" id="28845984"/>
<feature type="transmembrane region" description="Helical" evidence="1">
    <location>
        <begin position="185"/>
        <end position="209"/>
    </location>
</feature>
<accession>A0A179FX96</accession>
<proteinExistence type="predicted"/>
<keyword evidence="1" id="KW-0472">Membrane</keyword>
<evidence type="ECO:0000313" key="2">
    <source>
        <dbReference type="EMBL" id="OAQ69731.2"/>
    </source>
</evidence>
<name>A0A179FX96_METCM</name>
<keyword evidence="1" id="KW-0812">Transmembrane</keyword>
<evidence type="ECO:0000256" key="1">
    <source>
        <dbReference type="SAM" id="Phobius"/>
    </source>
</evidence>
<dbReference type="Proteomes" id="UP000078397">
    <property type="component" value="Unassembled WGS sequence"/>
</dbReference>
<dbReference type="EMBL" id="LSBJ02000002">
    <property type="protein sequence ID" value="OAQ69731.2"/>
    <property type="molecule type" value="Genomic_DNA"/>
</dbReference>
<sequence length="267" mass="29357">MPATTPTTYPPLTTKWTFESQCSSYFTVFNTSLDLGTTRGNLIYLRTGGTGLSPTLASAQGYVHPNGHITTSTPRVKQPPRTAVPGNGYRTFSSYCLSSGSTMTTVTLEQATATATDASETVGYPVYLMPRWWVAWQPSDTDRLQVAVPKVTFEMPVETWVPGDRIDQPAAGSGRSDSGNSYLGLLYALYIVPPIVFVLITLCCIRCCYVARRKRRHKEGFVGKPRIEFAEQSVPGEIELGDVQGGVRAKVKKFRSYKDREVTMTTG</sequence>
<dbReference type="RefSeq" id="XP_022284545.1">
    <property type="nucleotide sequence ID" value="XM_022428275.1"/>
</dbReference>
<dbReference type="AlphaFoldDB" id="A0A179FX96"/>
<protein>
    <submittedName>
        <fullName evidence="2">Uncharacterized protein</fullName>
    </submittedName>
</protein>